<reference evidence="2" key="2">
    <citation type="submission" date="2020-01" db="EMBL/GenBank/DDBJ databases">
        <authorList>
            <person name="Campanaro S."/>
        </authorList>
    </citation>
    <scope>NUCLEOTIDE SEQUENCE</scope>
    <source>
        <strain evidence="2">AS06rmzACSIP_7</strain>
    </source>
</reference>
<dbReference type="EMBL" id="JAAYEE010000272">
    <property type="protein sequence ID" value="NLW36603.1"/>
    <property type="molecule type" value="Genomic_DNA"/>
</dbReference>
<comment type="caution">
    <text evidence="2">The sequence shown here is derived from an EMBL/GenBank/DDBJ whole genome shotgun (WGS) entry which is preliminary data.</text>
</comment>
<gene>
    <name evidence="2" type="ORF">GXY80_14165</name>
</gene>
<protein>
    <submittedName>
        <fullName evidence="2">Uncharacterized protein</fullName>
    </submittedName>
</protein>
<keyword evidence="1" id="KW-1133">Transmembrane helix</keyword>
<organism evidence="2 3">
    <name type="scientific">Syntrophorhabdus aromaticivorans</name>
    <dbReference type="NCBI Taxonomy" id="328301"/>
    <lineage>
        <taxon>Bacteria</taxon>
        <taxon>Pseudomonadati</taxon>
        <taxon>Thermodesulfobacteriota</taxon>
        <taxon>Syntrophorhabdia</taxon>
        <taxon>Syntrophorhabdales</taxon>
        <taxon>Syntrophorhabdaceae</taxon>
        <taxon>Syntrophorhabdus</taxon>
    </lineage>
</organism>
<keyword evidence="1" id="KW-0472">Membrane</keyword>
<proteinExistence type="predicted"/>
<keyword evidence="1" id="KW-0812">Transmembrane</keyword>
<sequence>SFANSGLVPDYLDLHAYDNWRDLGTRYGFTRYSGTCLAVASKSEVLSGGQKPFSYGTLYTHFETIYYEVALLVFFHRATLVRFSKDAADCAELFREARAMQDSERKGRAFERARDLRGEFLLFHNKYWFTEITNQDQGIDMFNRWETALRNKQLFEEVKQELSELNEYIEREHAGNLDLLVGGLTVLAAAGLILTIWLSFLGANIPSIEEWFRLHDSAAAFLAKLFLAVCTFFTLGAIAALIPDFRSKFFGVIENFVRNLK</sequence>
<dbReference type="Proteomes" id="UP000777265">
    <property type="component" value="Unassembled WGS sequence"/>
</dbReference>
<reference evidence="2" key="1">
    <citation type="journal article" date="2020" name="Biotechnol. Biofuels">
        <title>New insights from the biogas microbiome by comprehensive genome-resolved metagenomics of nearly 1600 species originating from multiple anaerobic digesters.</title>
        <authorList>
            <person name="Campanaro S."/>
            <person name="Treu L."/>
            <person name="Rodriguez-R L.M."/>
            <person name="Kovalovszki A."/>
            <person name="Ziels R.M."/>
            <person name="Maus I."/>
            <person name="Zhu X."/>
            <person name="Kougias P.G."/>
            <person name="Basile A."/>
            <person name="Luo G."/>
            <person name="Schluter A."/>
            <person name="Konstantinidis K.T."/>
            <person name="Angelidaki I."/>
        </authorList>
    </citation>
    <scope>NUCLEOTIDE SEQUENCE</scope>
    <source>
        <strain evidence="2">AS06rmzACSIP_7</strain>
    </source>
</reference>
<name>A0A971S1U5_9BACT</name>
<accession>A0A971S1U5</accession>
<feature type="transmembrane region" description="Helical" evidence="1">
    <location>
        <begin position="220"/>
        <end position="242"/>
    </location>
</feature>
<feature type="transmembrane region" description="Helical" evidence="1">
    <location>
        <begin position="179"/>
        <end position="200"/>
    </location>
</feature>
<dbReference type="AlphaFoldDB" id="A0A971S1U5"/>
<evidence type="ECO:0000313" key="2">
    <source>
        <dbReference type="EMBL" id="NLW36603.1"/>
    </source>
</evidence>
<evidence type="ECO:0000313" key="3">
    <source>
        <dbReference type="Proteomes" id="UP000777265"/>
    </source>
</evidence>
<evidence type="ECO:0000256" key="1">
    <source>
        <dbReference type="SAM" id="Phobius"/>
    </source>
</evidence>
<feature type="non-terminal residue" evidence="2">
    <location>
        <position position="1"/>
    </location>
</feature>